<evidence type="ECO:0000313" key="6">
    <source>
        <dbReference type="EMBL" id="SFA77193.1"/>
    </source>
</evidence>
<feature type="active site" description="Proton acceptor" evidence="4">
    <location>
        <position position="200"/>
    </location>
</feature>
<dbReference type="OrthoDB" id="9807112at2"/>
<evidence type="ECO:0000256" key="1">
    <source>
        <dbReference type="ARBA" id="ARBA00022801"/>
    </source>
</evidence>
<accession>A0A1I0VMG8</accession>
<feature type="short sequence motif" description="GXSXG" evidence="4">
    <location>
        <begin position="38"/>
        <end position="42"/>
    </location>
</feature>
<dbReference type="EMBL" id="FOJU01000001">
    <property type="protein sequence ID" value="SFA77193.1"/>
    <property type="molecule type" value="Genomic_DNA"/>
</dbReference>
<feature type="short sequence motif" description="GXGXXG" evidence="4">
    <location>
        <begin position="10"/>
        <end position="15"/>
    </location>
</feature>
<gene>
    <name evidence="6" type="ORF">SAMN05421688_0756</name>
</gene>
<dbReference type="GO" id="GO:0016787">
    <property type="term" value="F:hydrolase activity"/>
    <property type="evidence" value="ECO:0007669"/>
    <property type="project" value="UniProtKB-UniRule"/>
</dbReference>
<dbReference type="Gene3D" id="3.40.1090.10">
    <property type="entry name" value="Cytosolic phospholipase A2 catalytic domain"/>
    <property type="match status" value="2"/>
</dbReference>
<dbReference type="PANTHER" id="PTHR14226:SF78">
    <property type="entry name" value="SLR0060 PROTEIN"/>
    <property type="match status" value="1"/>
</dbReference>
<evidence type="ECO:0000256" key="3">
    <source>
        <dbReference type="ARBA" id="ARBA00023098"/>
    </source>
</evidence>
<reference evidence="6 7" key="1">
    <citation type="submission" date="2016-10" db="EMBL/GenBank/DDBJ databases">
        <authorList>
            <person name="de Groot N.N."/>
        </authorList>
    </citation>
    <scope>NUCLEOTIDE SEQUENCE [LARGE SCALE GENOMIC DNA]</scope>
    <source>
        <strain evidence="6 7">DSM 29316</strain>
    </source>
</reference>
<dbReference type="STRING" id="871651.SAMN05421688_0756"/>
<protein>
    <submittedName>
        <fullName evidence="6">NTE family protein</fullName>
    </submittedName>
</protein>
<dbReference type="InterPro" id="IPR002641">
    <property type="entry name" value="PNPLA_dom"/>
</dbReference>
<dbReference type="PANTHER" id="PTHR14226">
    <property type="entry name" value="NEUROPATHY TARGET ESTERASE/SWISS CHEESE D.MELANOGASTER"/>
    <property type="match status" value="1"/>
</dbReference>
<keyword evidence="2 4" id="KW-0442">Lipid degradation</keyword>
<dbReference type="SUPFAM" id="SSF52151">
    <property type="entry name" value="FabD/lysophospholipase-like"/>
    <property type="match status" value="1"/>
</dbReference>
<dbReference type="InterPro" id="IPR050301">
    <property type="entry name" value="NTE"/>
</dbReference>
<keyword evidence="7" id="KW-1185">Reference proteome</keyword>
<feature type="active site" description="Nucleophile" evidence="4">
    <location>
        <position position="40"/>
    </location>
</feature>
<dbReference type="PROSITE" id="PS51635">
    <property type="entry name" value="PNPLA"/>
    <property type="match status" value="1"/>
</dbReference>
<feature type="short sequence motif" description="DGA/G" evidence="4">
    <location>
        <begin position="200"/>
        <end position="202"/>
    </location>
</feature>
<dbReference type="RefSeq" id="WP_092060697.1">
    <property type="nucleotide sequence ID" value="NZ_FOJU01000001.1"/>
</dbReference>
<dbReference type="InterPro" id="IPR016035">
    <property type="entry name" value="Acyl_Trfase/lysoPLipase"/>
</dbReference>
<evidence type="ECO:0000259" key="5">
    <source>
        <dbReference type="PROSITE" id="PS51635"/>
    </source>
</evidence>
<dbReference type="Proteomes" id="UP000198796">
    <property type="component" value="Unassembled WGS sequence"/>
</dbReference>
<evidence type="ECO:0000256" key="4">
    <source>
        <dbReference type="PROSITE-ProRule" id="PRU01161"/>
    </source>
</evidence>
<proteinExistence type="predicted"/>
<evidence type="ECO:0000313" key="7">
    <source>
        <dbReference type="Proteomes" id="UP000198796"/>
    </source>
</evidence>
<keyword evidence="1 4" id="KW-0378">Hydrolase</keyword>
<evidence type="ECO:0000256" key="2">
    <source>
        <dbReference type="ARBA" id="ARBA00022963"/>
    </source>
</evidence>
<dbReference type="Pfam" id="PF01734">
    <property type="entry name" value="Patatin"/>
    <property type="match status" value="1"/>
</dbReference>
<organism evidence="6 7">
    <name type="scientific">Poseidonocella pacifica</name>
    <dbReference type="NCBI Taxonomy" id="871651"/>
    <lineage>
        <taxon>Bacteria</taxon>
        <taxon>Pseudomonadati</taxon>
        <taxon>Pseudomonadota</taxon>
        <taxon>Alphaproteobacteria</taxon>
        <taxon>Rhodobacterales</taxon>
        <taxon>Roseobacteraceae</taxon>
        <taxon>Poseidonocella</taxon>
    </lineage>
</organism>
<name>A0A1I0VMG8_9RHOB</name>
<dbReference type="AlphaFoldDB" id="A0A1I0VMG8"/>
<dbReference type="GO" id="GO:0016042">
    <property type="term" value="P:lipid catabolic process"/>
    <property type="evidence" value="ECO:0007669"/>
    <property type="project" value="UniProtKB-UniRule"/>
</dbReference>
<sequence>MVRINIGLQGGGAHGAFTWGVLDRLLREDDIEIAAITGTSAGALNAAALKSGMATGGAEGARDALDWLWDQIGRLEQLELPGWMQPFMPSLPVVSKYIEYSPAFAMADASTRMLSPYVWGPLYTNPLAQIVEQLDFGEVCGAKGPALYLSATNVRTGKIKVFKGDEIGPDALLASACLPTMFQAVEVKDPKTGIVESYWDGGYVGNPALFPLYDRELPDDVVIININPLVRDSLPVSPQEIQNRINEISFNSALLQDLRAVRFVQRLLANDAVPDGTMKNVRVHMIADDQLMNRLSVATKLVPNPIIINELKEAGQRAADRFLRAHKDDLGHRQTVDLEEMFG</sequence>
<keyword evidence="3 4" id="KW-0443">Lipid metabolism</keyword>
<feature type="domain" description="PNPLA" evidence="5">
    <location>
        <begin position="6"/>
        <end position="213"/>
    </location>
</feature>